<evidence type="ECO:0000259" key="1">
    <source>
        <dbReference type="Pfam" id="PF00078"/>
    </source>
</evidence>
<dbReference type="AlphaFoldDB" id="A0A1J3K2W1"/>
<dbReference type="EMBL" id="GEVM01007346">
    <property type="protein sequence ID" value="JAU98592.1"/>
    <property type="molecule type" value="Transcribed_RNA"/>
</dbReference>
<protein>
    <submittedName>
        <fullName evidence="2">Putative mitochondrial protein</fullName>
    </submittedName>
</protein>
<gene>
    <name evidence="2" type="ORF">MP_TR26815_c0_g1_i1_g.79821</name>
</gene>
<dbReference type="Pfam" id="PF00078">
    <property type="entry name" value="RVT_1"/>
    <property type="match status" value="1"/>
</dbReference>
<reference evidence="2" key="1">
    <citation type="submission" date="2016-07" db="EMBL/GenBank/DDBJ databases">
        <title>De novo transcriptome assembly of four accessions of the metal hyperaccumulator plant Noccaea caerulescens.</title>
        <authorList>
            <person name="Blande D."/>
            <person name="Halimaa P."/>
            <person name="Tervahauta A.I."/>
            <person name="Aarts M.G."/>
            <person name="Karenlampi S.O."/>
        </authorList>
    </citation>
    <scope>NUCLEOTIDE SEQUENCE</scope>
</reference>
<evidence type="ECO:0000313" key="2">
    <source>
        <dbReference type="EMBL" id="JAU98592.1"/>
    </source>
</evidence>
<dbReference type="InterPro" id="IPR000477">
    <property type="entry name" value="RT_dom"/>
</dbReference>
<name>A0A1J3K2W1_NOCCA</name>
<dbReference type="PANTHER" id="PTHR46890:SF48">
    <property type="entry name" value="RNA-DIRECTED DNA POLYMERASE"/>
    <property type="match status" value="1"/>
</dbReference>
<sequence>MLQPALDSPLKPSWMIGKRAFISGALTPSISEATNQELIKDPSVAEIKEAMFAIHPDKAPGPDGFSASFFQTNWSIVGPDVVSEVQAFFRQGVMPRTSNDTLIRLIPSRGIRQGDPLSPYIFILCSEVLSGLCKKAQVSGKLQGLRVARGSPRVNHLLFADDTMFFLDSLSILEERRRTYSQQLLIESTREQPAGPPSDCPMQGRW</sequence>
<dbReference type="InterPro" id="IPR052343">
    <property type="entry name" value="Retrotransposon-Effector_Assoc"/>
</dbReference>
<feature type="domain" description="Reverse transcriptase" evidence="1">
    <location>
        <begin position="96"/>
        <end position="182"/>
    </location>
</feature>
<dbReference type="PANTHER" id="PTHR46890">
    <property type="entry name" value="NON-LTR RETROLELEMENT REVERSE TRANSCRIPTASE-LIKE PROTEIN-RELATED"/>
    <property type="match status" value="1"/>
</dbReference>
<organism evidence="2">
    <name type="scientific">Noccaea caerulescens</name>
    <name type="common">Alpine penny-cress</name>
    <name type="synonym">Thlaspi caerulescens</name>
    <dbReference type="NCBI Taxonomy" id="107243"/>
    <lineage>
        <taxon>Eukaryota</taxon>
        <taxon>Viridiplantae</taxon>
        <taxon>Streptophyta</taxon>
        <taxon>Embryophyta</taxon>
        <taxon>Tracheophyta</taxon>
        <taxon>Spermatophyta</taxon>
        <taxon>Magnoliopsida</taxon>
        <taxon>eudicotyledons</taxon>
        <taxon>Gunneridae</taxon>
        <taxon>Pentapetalae</taxon>
        <taxon>rosids</taxon>
        <taxon>malvids</taxon>
        <taxon>Brassicales</taxon>
        <taxon>Brassicaceae</taxon>
        <taxon>Coluteocarpeae</taxon>
        <taxon>Noccaea</taxon>
    </lineage>
</organism>
<proteinExistence type="predicted"/>
<accession>A0A1J3K2W1</accession>